<dbReference type="Proteomes" id="UP000192758">
    <property type="component" value="Unassembled WGS sequence"/>
</dbReference>
<evidence type="ECO:0000256" key="1">
    <source>
        <dbReference type="SAM" id="Coils"/>
    </source>
</evidence>
<dbReference type="EMBL" id="MNPJ01000012">
    <property type="protein sequence ID" value="OQS55278.1"/>
    <property type="molecule type" value="Genomic_DNA"/>
</dbReference>
<sequence length="258" mass="30582">MFILNMVFIYKIKSSLKKDDNSAPLKFSGSFRDKGHTYSSESESLSKDVCNEEEDVQDIQTGVNKQKIYSDEDSFDLLVDELADELDKKWNFTHNEKSYEIKSAVEYSQIVANVYKKIVGKKQLISKHENKIKNSIWSLIALFKKYTMYDHIILSNDNLTKKLKDLKTKIRSLQNIIKYNEENERIADFSKRALYNTMLDIKKKMLKDTEEEFKKLKAEKDKRYREHKYFTDRICHILSILGIFIKHKKILAFIKDEF</sequence>
<dbReference type="VEuPathDB" id="MicrosporidiaDB:EHP00_2364"/>
<evidence type="ECO:0000313" key="3">
    <source>
        <dbReference type="Proteomes" id="UP000192758"/>
    </source>
</evidence>
<keyword evidence="3" id="KW-1185">Reference proteome</keyword>
<keyword evidence="1" id="KW-0175">Coiled coil</keyword>
<protein>
    <submittedName>
        <fullName evidence="2">Uncharacterized protein</fullName>
    </submittedName>
</protein>
<evidence type="ECO:0000313" key="2">
    <source>
        <dbReference type="EMBL" id="OQS55278.1"/>
    </source>
</evidence>
<proteinExistence type="predicted"/>
<reference evidence="2 3" key="1">
    <citation type="journal article" date="2017" name="Environ. Microbiol.">
        <title>Decay of the glycolytic pathway and adaptation to intranuclear parasitism within Enterocytozoonidae microsporidia.</title>
        <authorList>
            <person name="Wiredu Boakye D."/>
            <person name="Jaroenlak P."/>
            <person name="Prachumwat A."/>
            <person name="Williams T.A."/>
            <person name="Bateman K.S."/>
            <person name="Itsathitphaisarn O."/>
            <person name="Sritunyalucksana K."/>
            <person name="Paszkiewicz K.H."/>
            <person name="Moore K.A."/>
            <person name="Stentiford G.D."/>
            <person name="Williams B.A."/>
        </authorList>
    </citation>
    <scope>NUCLEOTIDE SEQUENCE [LARGE SCALE GENOMIC DNA]</scope>
    <source>
        <strain evidence="2 3">TH1</strain>
    </source>
</reference>
<accession>A0A1W0E7R8</accession>
<comment type="caution">
    <text evidence="2">The sequence shown here is derived from an EMBL/GenBank/DDBJ whole genome shotgun (WGS) entry which is preliminary data.</text>
</comment>
<dbReference type="AlphaFoldDB" id="A0A1W0E7R8"/>
<organism evidence="2 3">
    <name type="scientific">Ecytonucleospora hepatopenaei</name>
    <dbReference type="NCBI Taxonomy" id="646526"/>
    <lineage>
        <taxon>Eukaryota</taxon>
        <taxon>Fungi</taxon>
        <taxon>Fungi incertae sedis</taxon>
        <taxon>Microsporidia</taxon>
        <taxon>Enterocytozoonidae</taxon>
        <taxon>Ecytonucleospora</taxon>
    </lineage>
</organism>
<feature type="coiled-coil region" evidence="1">
    <location>
        <begin position="156"/>
        <end position="226"/>
    </location>
</feature>
<name>A0A1W0E7R8_9MICR</name>
<gene>
    <name evidence="2" type="ORF">EHP00_2364</name>
</gene>